<evidence type="ECO:0000313" key="2">
    <source>
        <dbReference type="EMBL" id="TMQ54141.1"/>
    </source>
</evidence>
<evidence type="ECO:0000313" key="5">
    <source>
        <dbReference type="Proteomes" id="UP000319829"/>
    </source>
</evidence>
<gene>
    <name evidence="2" type="ORF">E6K74_07145</name>
    <name evidence="3" type="ORF">E6K77_01890</name>
</gene>
<evidence type="ECO:0000313" key="4">
    <source>
        <dbReference type="Proteomes" id="UP000317366"/>
    </source>
</evidence>
<organism evidence="2 5">
    <name type="scientific">Eiseniibacteriota bacterium</name>
    <dbReference type="NCBI Taxonomy" id="2212470"/>
    <lineage>
        <taxon>Bacteria</taxon>
        <taxon>Candidatus Eiseniibacteriota</taxon>
    </lineage>
</organism>
<evidence type="ECO:0000313" key="3">
    <source>
        <dbReference type="EMBL" id="TMQ65880.1"/>
    </source>
</evidence>
<accession>A0A538SRZ7</accession>
<proteinExistence type="predicted"/>
<name>A0A538SRZ7_UNCEI</name>
<dbReference type="EMBL" id="VBOX01000013">
    <property type="protein sequence ID" value="TMQ65880.1"/>
    <property type="molecule type" value="Genomic_DNA"/>
</dbReference>
<reference evidence="4 5" key="1">
    <citation type="journal article" date="2019" name="Nat. Microbiol.">
        <title>Mediterranean grassland soil C-N compound turnover is dependent on rainfall and depth, and is mediated by genomically divergent microorganisms.</title>
        <authorList>
            <person name="Diamond S."/>
            <person name="Andeer P.F."/>
            <person name="Li Z."/>
            <person name="Crits-Christoph A."/>
            <person name="Burstein D."/>
            <person name="Anantharaman K."/>
            <person name="Lane K.R."/>
            <person name="Thomas B.C."/>
            <person name="Pan C."/>
            <person name="Northen T.R."/>
            <person name="Banfield J.F."/>
        </authorList>
    </citation>
    <scope>NUCLEOTIDE SEQUENCE [LARGE SCALE GENOMIC DNA]</scope>
    <source>
        <strain evidence="2">WS_4</strain>
        <strain evidence="3">WS_7</strain>
    </source>
</reference>
<protein>
    <submittedName>
        <fullName evidence="2">Uncharacterized protein</fullName>
    </submittedName>
</protein>
<dbReference type="AlphaFoldDB" id="A0A538SRZ7"/>
<keyword evidence="1" id="KW-0472">Membrane</keyword>
<evidence type="ECO:0000256" key="1">
    <source>
        <dbReference type="SAM" id="Phobius"/>
    </source>
</evidence>
<keyword evidence="1" id="KW-1133">Transmembrane helix</keyword>
<feature type="transmembrane region" description="Helical" evidence="1">
    <location>
        <begin position="63"/>
        <end position="84"/>
    </location>
</feature>
<dbReference type="Proteomes" id="UP000317366">
    <property type="component" value="Unassembled WGS sequence"/>
</dbReference>
<dbReference type="EMBL" id="VBOU01000076">
    <property type="protein sequence ID" value="TMQ54141.1"/>
    <property type="molecule type" value="Genomic_DNA"/>
</dbReference>
<keyword evidence="1" id="KW-0812">Transmembrane</keyword>
<comment type="caution">
    <text evidence="2">The sequence shown here is derived from an EMBL/GenBank/DDBJ whole genome shotgun (WGS) entry which is preliminary data.</text>
</comment>
<dbReference type="Proteomes" id="UP000319829">
    <property type="component" value="Unassembled WGS sequence"/>
</dbReference>
<sequence>MSGGLLLLAGAALNPISPQLILLSGASSGFAAMAGLLAIPRLVEGHTEDSSSHVPALGMSRGWLVLGIMTAVIFVAFVGPGIPLSHR</sequence>